<dbReference type="GO" id="GO:0045927">
    <property type="term" value="P:positive regulation of growth"/>
    <property type="evidence" value="ECO:0007669"/>
    <property type="project" value="InterPro"/>
</dbReference>
<dbReference type="AlphaFoldDB" id="A0A1R3GHU0"/>
<keyword evidence="3" id="KW-1185">Reference proteome</keyword>
<gene>
    <name evidence="2" type="ORF">COLO4_35237</name>
</gene>
<dbReference type="Proteomes" id="UP000187203">
    <property type="component" value="Unassembled WGS sequence"/>
</dbReference>
<sequence>MAFETTKAMSRLLALFRSLSDDEFSKLRSGPVKSPSVVFLNFDDESYLLGLACKEKLKDLNQAAIVVSQLGKKCSDEELNRFDIAYHNMKQRVIDVNKIDYNSRHVGKTIEKMQKFTNATVVLFAALTGLNELEAVKKKMHKWKRND</sequence>
<dbReference type="PANTHER" id="PTHR31371:SF13">
    <property type="entry name" value="OS05G0457600 PROTEIN"/>
    <property type="match status" value="1"/>
</dbReference>
<dbReference type="InterPro" id="IPR021864">
    <property type="entry name" value="DUF3475"/>
</dbReference>
<evidence type="ECO:0000313" key="3">
    <source>
        <dbReference type="Proteomes" id="UP000187203"/>
    </source>
</evidence>
<name>A0A1R3GHU0_9ROSI</name>
<dbReference type="PANTHER" id="PTHR31371">
    <property type="entry name" value="BNAC09G50660D PROTEIN"/>
    <property type="match status" value="1"/>
</dbReference>
<dbReference type="Pfam" id="PF11961">
    <property type="entry name" value="DUF3475"/>
    <property type="match status" value="1"/>
</dbReference>
<protein>
    <recommendedName>
        <fullName evidence="1">DUF3475 domain-containing protein</fullName>
    </recommendedName>
</protein>
<reference evidence="3" key="1">
    <citation type="submission" date="2013-09" db="EMBL/GenBank/DDBJ databases">
        <title>Corchorus olitorius genome sequencing.</title>
        <authorList>
            <person name="Alam M."/>
            <person name="Haque M.S."/>
            <person name="Islam M.S."/>
            <person name="Emdad E.M."/>
            <person name="Islam M.M."/>
            <person name="Ahmed B."/>
            <person name="Halim A."/>
            <person name="Hossen Q.M.M."/>
            <person name="Hossain M.Z."/>
            <person name="Ahmed R."/>
            <person name="Khan M.M."/>
            <person name="Islam R."/>
            <person name="Rashid M.M."/>
            <person name="Khan S.A."/>
            <person name="Rahman M.S."/>
            <person name="Alam M."/>
            <person name="Yahiya A.S."/>
            <person name="Khan M.S."/>
            <person name="Azam M.S."/>
            <person name="Haque T."/>
            <person name="Lashkar M.Z.H."/>
            <person name="Akhand A.I."/>
            <person name="Morshed G."/>
            <person name="Roy S."/>
            <person name="Uddin K.S."/>
            <person name="Rabeya T."/>
            <person name="Hossain A.S."/>
            <person name="Chowdhury A."/>
            <person name="Snigdha A.R."/>
            <person name="Mortoza M.S."/>
            <person name="Matin S.A."/>
            <person name="Hoque S.M.E."/>
            <person name="Islam M.K."/>
            <person name="Roy D.K."/>
            <person name="Haider R."/>
            <person name="Moosa M.M."/>
            <person name="Elias S.M."/>
            <person name="Hasan A.M."/>
            <person name="Jahan S."/>
            <person name="Shafiuddin M."/>
            <person name="Mahmood N."/>
            <person name="Shommy N.S."/>
        </authorList>
    </citation>
    <scope>NUCLEOTIDE SEQUENCE [LARGE SCALE GENOMIC DNA]</scope>
    <source>
        <strain evidence="3">cv. O-4</strain>
    </source>
</reference>
<accession>A0A1R3GHU0</accession>
<feature type="domain" description="DUF3475" evidence="1">
    <location>
        <begin position="2"/>
        <end position="56"/>
    </location>
</feature>
<comment type="caution">
    <text evidence="2">The sequence shown here is derived from an EMBL/GenBank/DDBJ whole genome shotgun (WGS) entry which is preliminary data.</text>
</comment>
<evidence type="ECO:0000259" key="1">
    <source>
        <dbReference type="Pfam" id="PF11961"/>
    </source>
</evidence>
<dbReference type="OrthoDB" id="673374at2759"/>
<dbReference type="STRING" id="93759.A0A1R3GHU0"/>
<evidence type="ECO:0000313" key="2">
    <source>
        <dbReference type="EMBL" id="OMO57609.1"/>
    </source>
</evidence>
<organism evidence="2 3">
    <name type="scientific">Corchorus olitorius</name>
    <dbReference type="NCBI Taxonomy" id="93759"/>
    <lineage>
        <taxon>Eukaryota</taxon>
        <taxon>Viridiplantae</taxon>
        <taxon>Streptophyta</taxon>
        <taxon>Embryophyta</taxon>
        <taxon>Tracheophyta</taxon>
        <taxon>Spermatophyta</taxon>
        <taxon>Magnoliopsida</taxon>
        <taxon>eudicotyledons</taxon>
        <taxon>Gunneridae</taxon>
        <taxon>Pentapetalae</taxon>
        <taxon>rosids</taxon>
        <taxon>malvids</taxon>
        <taxon>Malvales</taxon>
        <taxon>Malvaceae</taxon>
        <taxon>Grewioideae</taxon>
        <taxon>Apeibeae</taxon>
        <taxon>Corchorus</taxon>
    </lineage>
</organism>
<proteinExistence type="predicted"/>
<dbReference type="EMBL" id="AWUE01022517">
    <property type="protein sequence ID" value="OMO57609.1"/>
    <property type="molecule type" value="Genomic_DNA"/>
</dbReference>